<dbReference type="GO" id="GO:0005085">
    <property type="term" value="F:guanyl-nucleotide exchange factor activity"/>
    <property type="evidence" value="ECO:0007669"/>
    <property type="project" value="InterPro"/>
</dbReference>
<organism evidence="3 4">
    <name type="scientific">Aspergillus leporis</name>
    <dbReference type="NCBI Taxonomy" id="41062"/>
    <lineage>
        <taxon>Eukaryota</taxon>
        <taxon>Fungi</taxon>
        <taxon>Dikarya</taxon>
        <taxon>Ascomycota</taxon>
        <taxon>Pezizomycotina</taxon>
        <taxon>Eurotiomycetes</taxon>
        <taxon>Eurotiomycetidae</taxon>
        <taxon>Eurotiales</taxon>
        <taxon>Aspergillaceae</taxon>
        <taxon>Aspergillus</taxon>
        <taxon>Aspergillus subgen. Circumdati</taxon>
    </lineage>
</organism>
<dbReference type="SUPFAM" id="SSF48425">
    <property type="entry name" value="Sec7 domain"/>
    <property type="match status" value="1"/>
</dbReference>
<dbReference type="Gene3D" id="1.10.1000.11">
    <property type="entry name" value="Arf Nucleotide-binding Site Opener,domain 2"/>
    <property type="match status" value="1"/>
</dbReference>
<dbReference type="GO" id="GO:0032012">
    <property type="term" value="P:regulation of ARF protein signal transduction"/>
    <property type="evidence" value="ECO:0007669"/>
    <property type="project" value="InterPro"/>
</dbReference>
<feature type="compositionally biased region" description="Basic and acidic residues" evidence="1">
    <location>
        <begin position="67"/>
        <end position="80"/>
    </location>
</feature>
<dbReference type="InterPro" id="IPR000904">
    <property type="entry name" value="Sec7_dom"/>
</dbReference>
<feature type="region of interest" description="Disordered" evidence="1">
    <location>
        <begin position="164"/>
        <end position="250"/>
    </location>
</feature>
<protein>
    <recommendedName>
        <fullName evidence="2">SEC7 domain-containing protein</fullName>
    </recommendedName>
</protein>
<sequence>MTEIPWFCTEDSLSMSQQRSEMHSSSSPPRTPPSAASNYQIAKRTNHPPPSVRETFLDDYNTGDTSHNGRDSSDERDPHDLSLSPKHAARTSIVDNMLLSLDQFASSNASILDDYRLFNSVFESDLYGRCSPDSMAQRRYRGHTFSSSLSSELNYNHDDAVGRHVAQPGRARRSTSSSNYNSNLRRFGSVRSPEGPSSRGQPNDHRTNSGGDASGSRGTRKSSKGSSSSHMDFGPPLSGNHRADPATERRSASFDLGSIQPFIPFAETTNDYDSLSLDEMDAAPTPSIPGGPRKYHTTSQGDYLQSARTPVASRRNSVKSARTKGMAAISGRENDLAHLGASILESPPVIPVASPDPPAPSPTISFNKPIFPTPADPAPVKERQSFFRRVFGSSKISASGSSENNQLEVPSTPETDPRDFNGSARNFKDRRQPLKSSTAGANTIRQGAHQVVNKKSSFFRRRKRSVTESVPPPILIPPETGSTPNEMQKPQPSPVSSLRKVMNPYIADAGASALAHSTEPRGRNTNAINQESNRVNLPTEKPKESLPTVGGSKPKYSLYPTTTSGTARDTSFLGNSGEDEDIPKPGYIDSTSLTEPQQPGSRDGISSRDSGPEPLDSDRVGGVVRARLTPQDLAPPSLSPVVERFSQKSVSPVESPEDARPFSTGEPNEKGQGESRLYDDREDVPNQMPPPPMDTNVSLKASTSNISNYYTASNTSVVTPVESKSTDMPESKVDSSSDVLADEPNNSVKEQAQKLYSSQDQVVGNEPAAAWLGDPDRAAIRKAYMEFFDWSNLNILAALRSLCTRLVLKGETQQVDRVLDAFSVRWCECNPNHGFKAADVVHTICYSLLLLNTDLHLADIEQKMTKNQFVRNTMPTIRRVAVDAAPSGFETLHSTNNKSKLPTRESLSSPVDETERGAMLADKPLNTSSKLVNRLSRTDLSVKLAGDPDTDTGPLVSVPFVGTIRAWEQQVETVLRDFYASIQKQRLPLYGAQAEKEASRASSNYLLSPNPNGLRRSPSTLSRSGSDIYPRGRSADSRYGTARWSSKNRSRARLYPPSAMGSSRTSLDEQSSFWSPSASSTWSKQSLGKLTSVSVDSFGSDYMRGEYQQSIGFANALSQAIIREDTSHSIASAEEFDGTTPLLEDETLQLAGAPWAKEGSLKHKHHWDSVDKRAKDRNWTECFAVIQQGWMRLFSFNSSTKSVRQKPKARPHGGVVVGGGNWTENAEEIWKFLLRQTIASALPPPGYSKSRPHVWALSLPTGAVHLFQAGTPEIVREFVSAANYWSARLSKEPLVGGISNMEYGWSDAVINSALITAENNSRSPPSSSGARPSIQSSIRSSIDQQGGIRPKLPADRVHISDWAPPQQSMVASSLPEADQLEALQTYVKNVEDELQRHNELRSAMVLAFSPRHPNATKSMANWERKSAYLLREIVKFRTYIDSLQGALDLKSKIYVSREESNPPE</sequence>
<dbReference type="OrthoDB" id="2157641at2759"/>
<dbReference type="SUPFAM" id="SSF50729">
    <property type="entry name" value="PH domain-like"/>
    <property type="match status" value="1"/>
</dbReference>
<feature type="region of interest" description="Disordered" evidence="1">
    <location>
        <begin position="1318"/>
        <end position="1350"/>
    </location>
</feature>
<feature type="region of interest" description="Disordered" evidence="1">
    <location>
        <begin position="719"/>
        <end position="745"/>
    </location>
</feature>
<proteinExistence type="predicted"/>
<reference evidence="3 4" key="1">
    <citation type="submission" date="2019-04" db="EMBL/GenBank/DDBJ databases">
        <title>Friends and foes A comparative genomics study of 23 Aspergillus species from section Flavi.</title>
        <authorList>
            <consortium name="DOE Joint Genome Institute"/>
            <person name="Kjaerbolling I."/>
            <person name="Vesth T."/>
            <person name="Frisvad J.C."/>
            <person name="Nybo J.L."/>
            <person name="Theobald S."/>
            <person name="Kildgaard S."/>
            <person name="Isbrandt T."/>
            <person name="Kuo A."/>
            <person name="Sato A."/>
            <person name="Lyhne E.K."/>
            <person name="Kogle M.E."/>
            <person name="Wiebenga A."/>
            <person name="Kun R.S."/>
            <person name="Lubbers R.J."/>
            <person name="Makela M.R."/>
            <person name="Barry K."/>
            <person name="Chovatia M."/>
            <person name="Clum A."/>
            <person name="Daum C."/>
            <person name="Haridas S."/>
            <person name="He G."/>
            <person name="LaButti K."/>
            <person name="Lipzen A."/>
            <person name="Mondo S."/>
            <person name="Riley R."/>
            <person name="Salamov A."/>
            <person name="Simmons B.A."/>
            <person name="Magnuson J.K."/>
            <person name="Henrissat B."/>
            <person name="Mortensen U.H."/>
            <person name="Larsen T.O."/>
            <person name="Devries R.P."/>
            <person name="Grigoriev I.V."/>
            <person name="Machida M."/>
            <person name="Baker S.E."/>
            <person name="Andersen M.R."/>
        </authorList>
    </citation>
    <scope>NUCLEOTIDE SEQUENCE [LARGE SCALE GENOMIC DNA]</scope>
    <source>
        <strain evidence="3 4">CBS 151.66</strain>
    </source>
</reference>
<dbReference type="InterPro" id="IPR041681">
    <property type="entry name" value="PH_9"/>
</dbReference>
<feature type="compositionally biased region" description="Polar residues" evidence="1">
    <location>
        <begin position="403"/>
        <end position="414"/>
    </location>
</feature>
<feature type="compositionally biased region" description="Low complexity" evidence="1">
    <location>
        <begin position="600"/>
        <end position="609"/>
    </location>
</feature>
<dbReference type="InterPro" id="IPR023394">
    <property type="entry name" value="Sec7_C_sf"/>
</dbReference>
<feature type="compositionally biased region" description="Low complexity" evidence="1">
    <location>
        <begin position="174"/>
        <end position="186"/>
    </location>
</feature>
<feature type="compositionally biased region" description="Low complexity" evidence="1">
    <location>
        <begin position="14"/>
        <end position="37"/>
    </location>
</feature>
<feature type="compositionally biased region" description="Polar residues" evidence="1">
    <location>
        <begin position="893"/>
        <end position="911"/>
    </location>
</feature>
<dbReference type="PANTHER" id="PTHR10663">
    <property type="entry name" value="GUANYL-NUCLEOTIDE EXCHANGE FACTOR"/>
    <property type="match status" value="1"/>
</dbReference>
<feature type="compositionally biased region" description="Polar residues" evidence="1">
    <location>
        <begin position="559"/>
        <end position="574"/>
    </location>
</feature>
<evidence type="ECO:0000313" key="4">
    <source>
        <dbReference type="Proteomes" id="UP000326565"/>
    </source>
</evidence>
<feature type="compositionally biased region" description="Polar residues" evidence="1">
    <location>
        <begin position="297"/>
        <end position="320"/>
    </location>
</feature>
<dbReference type="Proteomes" id="UP000326565">
    <property type="component" value="Unassembled WGS sequence"/>
</dbReference>
<feature type="region of interest" description="Disordered" evidence="1">
    <location>
        <begin position="396"/>
        <end position="699"/>
    </location>
</feature>
<evidence type="ECO:0000259" key="2">
    <source>
        <dbReference type="PROSITE" id="PS50190"/>
    </source>
</evidence>
<name>A0A5N5XB02_9EURO</name>
<feature type="region of interest" description="Disordered" evidence="1">
    <location>
        <begin position="1"/>
        <end position="84"/>
    </location>
</feature>
<dbReference type="PANTHER" id="PTHR10663:SF373">
    <property type="entry name" value="PH AND SEC7 DOMAIN-CONTAINING PROTEIN C11E3.11C"/>
    <property type="match status" value="1"/>
</dbReference>
<feature type="domain" description="SEC7" evidence="2">
    <location>
        <begin position="736"/>
        <end position="880"/>
    </location>
</feature>
<feature type="compositionally biased region" description="Basic and acidic residues" evidence="1">
    <location>
        <begin position="724"/>
        <end position="735"/>
    </location>
</feature>
<dbReference type="SMART" id="SM00222">
    <property type="entry name" value="Sec7"/>
    <property type="match status" value="1"/>
</dbReference>
<feature type="compositionally biased region" description="Polar residues" evidence="1">
    <location>
        <begin position="523"/>
        <end position="536"/>
    </location>
</feature>
<feature type="compositionally biased region" description="Basic and acidic residues" evidence="1">
    <location>
        <begin position="241"/>
        <end position="250"/>
    </location>
</feature>
<feature type="compositionally biased region" description="Polar residues" evidence="1">
    <location>
        <begin position="480"/>
        <end position="496"/>
    </location>
</feature>
<feature type="compositionally biased region" description="Low complexity" evidence="1">
    <location>
        <begin position="1321"/>
        <end position="1345"/>
    </location>
</feature>
<feature type="compositionally biased region" description="Polar residues" evidence="1">
    <location>
        <begin position="434"/>
        <end position="445"/>
    </location>
</feature>
<feature type="compositionally biased region" description="Basic and acidic residues" evidence="1">
    <location>
        <begin position="667"/>
        <end position="679"/>
    </location>
</feature>
<dbReference type="Pfam" id="PF01369">
    <property type="entry name" value="Sec7"/>
    <property type="match status" value="1"/>
</dbReference>
<evidence type="ECO:0000256" key="1">
    <source>
        <dbReference type="SAM" id="MobiDB-lite"/>
    </source>
</evidence>
<dbReference type="PROSITE" id="PS50190">
    <property type="entry name" value="SEC7"/>
    <property type="match status" value="1"/>
</dbReference>
<feature type="compositionally biased region" description="Polar residues" evidence="1">
    <location>
        <begin position="1001"/>
        <end position="1025"/>
    </location>
</feature>
<keyword evidence="4" id="KW-1185">Reference proteome</keyword>
<feature type="compositionally biased region" description="Polar residues" evidence="1">
    <location>
        <begin position="589"/>
        <end position="599"/>
    </location>
</feature>
<evidence type="ECO:0000313" key="3">
    <source>
        <dbReference type="EMBL" id="KAB8076714.1"/>
    </source>
</evidence>
<dbReference type="InterPro" id="IPR011993">
    <property type="entry name" value="PH-like_dom_sf"/>
</dbReference>
<feature type="compositionally biased region" description="Polar residues" evidence="1">
    <location>
        <begin position="736"/>
        <end position="745"/>
    </location>
</feature>
<accession>A0A5N5XB02</accession>
<gene>
    <name evidence="3" type="ORF">BDV29DRAFT_169625</name>
</gene>
<feature type="region of interest" description="Disordered" evidence="1">
    <location>
        <begin position="1001"/>
        <end position="1070"/>
    </location>
</feature>
<dbReference type="Pfam" id="PF15410">
    <property type="entry name" value="PH_9"/>
    <property type="match status" value="1"/>
</dbReference>
<dbReference type="Gene3D" id="2.30.29.30">
    <property type="entry name" value="Pleckstrin-homology domain (PH domain)/Phosphotyrosine-binding domain (PTB)"/>
    <property type="match status" value="1"/>
</dbReference>
<feature type="compositionally biased region" description="Polar residues" evidence="1">
    <location>
        <begin position="1060"/>
        <end position="1070"/>
    </location>
</feature>
<dbReference type="EMBL" id="ML732177">
    <property type="protein sequence ID" value="KAB8076714.1"/>
    <property type="molecule type" value="Genomic_DNA"/>
</dbReference>
<dbReference type="InterPro" id="IPR035999">
    <property type="entry name" value="Sec7_dom_sf"/>
</dbReference>
<feature type="region of interest" description="Disordered" evidence="1">
    <location>
        <begin position="893"/>
        <end position="916"/>
    </location>
</feature>
<feature type="region of interest" description="Disordered" evidence="1">
    <location>
        <begin position="277"/>
        <end position="327"/>
    </location>
</feature>